<evidence type="ECO:0000256" key="3">
    <source>
        <dbReference type="ARBA" id="ARBA00022630"/>
    </source>
</evidence>
<keyword evidence="4 5" id="KW-0274">FAD</keyword>
<keyword evidence="3 5" id="KW-0285">Flavoprotein</keyword>
<evidence type="ECO:0000313" key="9">
    <source>
        <dbReference type="EMBL" id="GAA4006910.1"/>
    </source>
</evidence>
<dbReference type="PANTHER" id="PTHR43884:SF12">
    <property type="entry name" value="ISOVALERYL-COA DEHYDROGENASE, MITOCHONDRIAL-RELATED"/>
    <property type="match status" value="1"/>
</dbReference>
<evidence type="ECO:0000259" key="7">
    <source>
        <dbReference type="Pfam" id="PF02770"/>
    </source>
</evidence>
<dbReference type="PROSITE" id="PS00072">
    <property type="entry name" value="ACYL_COA_DH_1"/>
    <property type="match status" value="1"/>
</dbReference>
<dbReference type="Pfam" id="PF02770">
    <property type="entry name" value="Acyl-CoA_dh_M"/>
    <property type="match status" value="1"/>
</dbReference>
<dbReference type="SUPFAM" id="SSF56645">
    <property type="entry name" value="Acyl-CoA dehydrogenase NM domain-like"/>
    <property type="match status" value="1"/>
</dbReference>
<organism evidence="9 10">
    <name type="scientific">Allokutzneria multivorans</name>
    <dbReference type="NCBI Taxonomy" id="1142134"/>
    <lineage>
        <taxon>Bacteria</taxon>
        <taxon>Bacillati</taxon>
        <taxon>Actinomycetota</taxon>
        <taxon>Actinomycetes</taxon>
        <taxon>Pseudonocardiales</taxon>
        <taxon>Pseudonocardiaceae</taxon>
        <taxon>Allokutzneria</taxon>
    </lineage>
</organism>
<reference evidence="10" key="1">
    <citation type="journal article" date="2019" name="Int. J. Syst. Evol. Microbiol.">
        <title>The Global Catalogue of Microorganisms (GCM) 10K type strain sequencing project: providing services to taxonomists for standard genome sequencing and annotation.</title>
        <authorList>
            <consortium name="The Broad Institute Genomics Platform"/>
            <consortium name="The Broad Institute Genome Sequencing Center for Infectious Disease"/>
            <person name="Wu L."/>
            <person name="Ma J."/>
        </authorList>
    </citation>
    <scope>NUCLEOTIDE SEQUENCE [LARGE SCALE GENOMIC DNA]</scope>
    <source>
        <strain evidence="10">JCM 17342</strain>
    </source>
</reference>
<dbReference type="InterPro" id="IPR036250">
    <property type="entry name" value="AcylCo_DH-like_C"/>
</dbReference>
<dbReference type="InterPro" id="IPR009100">
    <property type="entry name" value="AcylCoA_DH/oxidase_NM_dom_sf"/>
</dbReference>
<evidence type="ECO:0000256" key="1">
    <source>
        <dbReference type="ARBA" id="ARBA00001974"/>
    </source>
</evidence>
<evidence type="ECO:0000256" key="4">
    <source>
        <dbReference type="ARBA" id="ARBA00022827"/>
    </source>
</evidence>
<dbReference type="Gene3D" id="1.20.140.10">
    <property type="entry name" value="Butyryl-CoA Dehydrogenase, subunit A, domain 3"/>
    <property type="match status" value="1"/>
</dbReference>
<dbReference type="SUPFAM" id="SSF47203">
    <property type="entry name" value="Acyl-CoA dehydrogenase C-terminal domain-like"/>
    <property type="match status" value="1"/>
</dbReference>
<feature type="domain" description="Acyl-CoA dehydrogenase/oxidase C-terminal" evidence="6">
    <location>
        <begin position="231"/>
        <end position="379"/>
    </location>
</feature>
<comment type="cofactor">
    <cofactor evidence="1 5">
        <name>FAD</name>
        <dbReference type="ChEBI" id="CHEBI:57692"/>
    </cofactor>
</comment>
<keyword evidence="10" id="KW-1185">Reference proteome</keyword>
<accession>A0ABP7S5Q2</accession>
<feature type="domain" description="Acyl-CoA dehydrogenase/oxidase N-terminal" evidence="8">
    <location>
        <begin position="8"/>
        <end position="119"/>
    </location>
</feature>
<dbReference type="Gene3D" id="2.40.110.10">
    <property type="entry name" value="Butyryl-CoA Dehydrogenase, subunit A, domain 2"/>
    <property type="match status" value="1"/>
</dbReference>
<dbReference type="PROSITE" id="PS00073">
    <property type="entry name" value="ACYL_COA_DH_2"/>
    <property type="match status" value="1"/>
</dbReference>
<dbReference type="RefSeq" id="WP_344875212.1">
    <property type="nucleotide sequence ID" value="NZ_BAABAL010000009.1"/>
</dbReference>
<dbReference type="InterPro" id="IPR046373">
    <property type="entry name" value="Acyl-CoA_Oxase/DH_mid-dom_sf"/>
</dbReference>
<dbReference type="InterPro" id="IPR037069">
    <property type="entry name" value="AcylCoA_DH/ox_N_sf"/>
</dbReference>
<comment type="similarity">
    <text evidence="2 5">Belongs to the acyl-CoA dehydrogenase family.</text>
</comment>
<dbReference type="Pfam" id="PF00441">
    <property type="entry name" value="Acyl-CoA_dh_1"/>
    <property type="match status" value="1"/>
</dbReference>
<name>A0ABP7S5Q2_9PSEU</name>
<dbReference type="InterPro" id="IPR006091">
    <property type="entry name" value="Acyl-CoA_Oxase/DH_mid-dom"/>
</dbReference>
<feature type="domain" description="Acyl-CoA oxidase/dehydrogenase middle" evidence="7">
    <location>
        <begin position="123"/>
        <end position="219"/>
    </location>
</feature>
<dbReference type="InterPro" id="IPR013786">
    <property type="entry name" value="AcylCoA_DH/ox_N"/>
</dbReference>
<keyword evidence="5" id="KW-0560">Oxidoreductase</keyword>
<proteinExistence type="inferred from homology"/>
<dbReference type="Pfam" id="PF02771">
    <property type="entry name" value="Acyl-CoA_dh_N"/>
    <property type="match status" value="1"/>
</dbReference>
<gene>
    <name evidence="9" type="ORF">GCM10022247_30920</name>
</gene>
<evidence type="ECO:0000256" key="5">
    <source>
        <dbReference type="RuleBase" id="RU362125"/>
    </source>
</evidence>
<dbReference type="Proteomes" id="UP001501747">
    <property type="component" value="Unassembled WGS sequence"/>
</dbReference>
<dbReference type="PANTHER" id="PTHR43884">
    <property type="entry name" value="ACYL-COA DEHYDROGENASE"/>
    <property type="match status" value="1"/>
</dbReference>
<evidence type="ECO:0000259" key="6">
    <source>
        <dbReference type="Pfam" id="PF00441"/>
    </source>
</evidence>
<evidence type="ECO:0000259" key="8">
    <source>
        <dbReference type="Pfam" id="PF02771"/>
    </source>
</evidence>
<dbReference type="InterPro" id="IPR006089">
    <property type="entry name" value="Acyl-CoA_DH_CS"/>
</dbReference>
<dbReference type="EMBL" id="BAABAL010000009">
    <property type="protein sequence ID" value="GAA4006910.1"/>
    <property type="molecule type" value="Genomic_DNA"/>
</dbReference>
<protein>
    <submittedName>
        <fullName evidence="9">Long-chain specific acyl-CoA dehydrogenase</fullName>
    </submittedName>
</protein>
<dbReference type="Gene3D" id="1.10.540.10">
    <property type="entry name" value="Acyl-CoA dehydrogenase/oxidase, N-terminal domain"/>
    <property type="match status" value="1"/>
</dbReference>
<sequence>MQRDLFEADHDAFREMVRRFFADEVVPKHSQWESEGAVPREVWTAAGELGMLGFDMPEEHGGGGQRDFRFNTVVGEELVRTGSTGCGFGLHTDVVGPYLRELATEEQKARWLPGFCSGELITAIAMSEPGAGSDLQGIRTHARRDGSDYVLNGSKTFITNGINSDLVLVVAKTDPEAPGSKGLSLLAVERGMAGFSRGRNLDKIGLKAQDTAELFFEDVRVPAENLLGEANRGFYHLMAMLPQERISVAVGSIATVSTALELTKEYVRGRKAFGRSVGAFQNTRFELAELETEYWVTQVFLDRCVRDLNAGKLSATDAAMAKLWTSELARKAADRCLQLHGGYGYMSEYQISKLFLDGRVQAIYAGTNEIMKEIIGRSLGLEERP</sequence>
<comment type="caution">
    <text evidence="9">The sequence shown here is derived from an EMBL/GenBank/DDBJ whole genome shotgun (WGS) entry which is preliminary data.</text>
</comment>
<evidence type="ECO:0000256" key="2">
    <source>
        <dbReference type="ARBA" id="ARBA00009347"/>
    </source>
</evidence>
<dbReference type="InterPro" id="IPR009075">
    <property type="entry name" value="AcylCo_DH/oxidase_C"/>
</dbReference>
<evidence type="ECO:0000313" key="10">
    <source>
        <dbReference type="Proteomes" id="UP001501747"/>
    </source>
</evidence>